<dbReference type="GO" id="GO:0046872">
    <property type="term" value="F:metal ion binding"/>
    <property type="evidence" value="ECO:0007669"/>
    <property type="project" value="UniProtKB-KW"/>
</dbReference>
<protein>
    <submittedName>
        <fullName evidence="6">Unannotated protein</fullName>
    </submittedName>
</protein>
<organism evidence="6">
    <name type="scientific">freshwater metagenome</name>
    <dbReference type="NCBI Taxonomy" id="449393"/>
    <lineage>
        <taxon>unclassified sequences</taxon>
        <taxon>metagenomes</taxon>
        <taxon>ecological metagenomes</taxon>
    </lineage>
</organism>
<accession>A0A6J6ZRD1</accession>
<dbReference type="Gene3D" id="3.40.720.10">
    <property type="entry name" value="Alkaline Phosphatase, subunit A"/>
    <property type="match status" value="1"/>
</dbReference>
<dbReference type="EMBL" id="CAFBPM010000020">
    <property type="protein sequence ID" value="CAB5030131.1"/>
    <property type="molecule type" value="Genomic_DNA"/>
</dbReference>
<dbReference type="InterPro" id="IPR024607">
    <property type="entry name" value="Sulfatase_CS"/>
</dbReference>
<feature type="domain" description="Sulfatase N-terminal" evidence="5">
    <location>
        <begin position="27"/>
        <end position="439"/>
    </location>
</feature>
<evidence type="ECO:0000256" key="2">
    <source>
        <dbReference type="ARBA" id="ARBA00022723"/>
    </source>
</evidence>
<keyword evidence="3" id="KW-0378">Hydrolase</keyword>
<evidence type="ECO:0000313" key="8">
    <source>
        <dbReference type="EMBL" id="CAB5030131.1"/>
    </source>
</evidence>
<evidence type="ECO:0000256" key="3">
    <source>
        <dbReference type="ARBA" id="ARBA00022801"/>
    </source>
</evidence>
<dbReference type="SUPFAM" id="SSF53649">
    <property type="entry name" value="Alkaline phosphatase-like"/>
    <property type="match status" value="1"/>
</dbReference>
<dbReference type="InterPro" id="IPR013320">
    <property type="entry name" value="ConA-like_dom_sf"/>
</dbReference>
<dbReference type="Pfam" id="PF00884">
    <property type="entry name" value="Sulfatase"/>
    <property type="match status" value="1"/>
</dbReference>
<comment type="similarity">
    <text evidence="1">Belongs to the sulfatase family.</text>
</comment>
<proteinExistence type="inferred from homology"/>
<dbReference type="PANTHER" id="PTHR42693">
    <property type="entry name" value="ARYLSULFATASE FAMILY MEMBER"/>
    <property type="match status" value="1"/>
</dbReference>
<dbReference type="InterPro" id="IPR000917">
    <property type="entry name" value="Sulfatase_N"/>
</dbReference>
<evidence type="ECO:0000313" key="6">
    <source>
        <dbReference type="EMBL" id="CAB4821858.1"/>
    </source>
</evidence>
<dbReference type="SUPFAM" id="SSF49899">
    <property type="entry name" value="Concanavalin A-like lectins/glucanases"/>
    <property type="match status" value="1"/>
</dbReference>
<gene>
    <name evidence="6" type="ORF">UFOPK3164_00472</name>
    <name evidence="7" type="ORF">UFOPK3427_00253</name>
    <name evidence="8" type="ORF">UFOPK4112_01552</name>
</gene>
<evidence type="ECO:0000256" key="1">
    <source>
        <dbReference type="ARBA" id="ARBA00008779"/>
    </source>
</evidence>
<dbReference type="EMBL" id="CAFABE010000013">
    <property type="protein sequence ID" value="CAB4821858.1"/>
    <property type="molecule type" value="Genomic_DNA"/>
</dbReference>
<dbReference type="GO" id="GO:0016787">
    <property type="term" value="F:hydrolase activity"/>
    <property type="evidence" value="ECO:0007669"/>
    <property type="project" value="UniProtKB-KW"/>
</dbReference>
<dbReference type="AlphaFoldDB" id="A0A6J6ZRD1"/>
<keyword evidence="4" id="KW-0106">Calcium</keyword>
<reference evidence="6" key="1">
    <citation type="submission" date="2020-05" db="EMBL/GenBank/DDBJ databases">
        <authorList>
            <person name="Chiriac C."/>
            <person name="Salcher M."/>
            <person name="Ghai R."/>
            <person name="Kavagutti S V."/>
        </authorList>
    </citation>
    <scope>NUCLEOTIDE SEQUENCE</scope>
</reference>
<dbReference type="EMBL" id="CAFBLT010000001">
    <property type="protein sequence ID" value="CAB4862131.1"/>
    <property type="molecule type" value="Genomic_DNA"/>
</dbReference>
<evidence type="ECO:0000313" key="7">
    <source>
        <dbReference type="EMBL" id="CAB4862131.1"/>
    </source>
</evidence>
<keyword evidence="2" id="KW-0479">Metal-binding</keyword>
<dbReference type="InterPro" id="IPR017850">
    <property type="entry name" value="Alkaline_phosphatase_core_sf"/>
</dbReference>
<dbReference type="InterPro" id="IPR050738">
    <property type="entry name" value="Sulfatase"/>
</dbReference>
<evidence type="ECO:0000256" key="4">
    <source>
        <dbReference type="ARBA" id="ARBA00022837"/>
    </source>
</evidence>
<dbReference type="CDD" id="cd16025">
    <property type="entry name" value="PAS_like"/>
    <property type="match status" value="1"/>
</dbReference>
<dbReference type="PROSITE" id="PS00523">
    <property type="entry name" value="SULFATASE_1"/>
    <property type="match status" value="1"/>
</dbReference>
<name>A0A6J6ZRD1_9ZZZZ</name>
<sequence>MADTAHSASLTEGPRFGLTRPKPVGAPHVVAIVLDDTGFGQLGCFGSTIETPAIDRLASEGLRFTRFHVTAMCSPTRASFFTGRNAHRVGMGFVADIPLDHPGYTARIPESAATLARHFLDAGWATRAVGKWHLVPRYERSDAGPFHNWPLGLGFERYYGFLLGDTNQWRPHLVEDNHYLDPPTSWPENYHLSEDLVDRALSDIASVRVSAPGKPTFTYVAFGAAHAPHHVPKRWIDHYAGKFDQGWDAWRDEVIEKQRELGIIPDDTHASLRPPWVEAWDSLSDDEKKMHARQQEVFAAFLSHTDEQIGRLLGGLDDQGLSENTIVMLFSDNGASAEGGRLGSVNEHRFTAHIPESAADNMLAMETWGGPETYNHYSWGWAWAGNAPFRLWKRFTWLGGTRTPLIVRYPPGISDPGGVRSQITHVSDLAPTLLDLAGIEPETVIDGVTQLSFDGKSLRSIMENPNAHEQRTTQYFELLGSRSIIHNGYKATTNHVPEGLLDEEELVEGSRSFEEDRWELFDLANDFAEAKDISDTHPEIVDELDRVWREEAEANHVLPLFDSLMSRFGALIGPLWPVGQHIEITPGTKPVSDEVLPMLFGGFTLSAELASPPGEGVLCALGDHLGGFALFVCDHRLFFTLVTPTTTTELKSNRSLSPSDRILSVSFDPQLHNTLALHIDGEIVASTTHPGEIPVAFQHGGTSLRVGSDCEFEVSKRYQAPFPFQGTISRVVLDASTPTVTKMSELLRNALHAD</sequence>
<evidence type="ECO:0000259" key="5">
    <source>
        <dbReference type="Pfam" id="PF00884"/>
    </source>
</evidence>
<dbReference type="Gene3D" id="3.30.1120.10">
    <property type="match status" value="1"/>
</dbReference>